<organism evidence="1 2">
    <name type="scientific">Sphagnum jensenii</name>
    <dbReference type="NCBI Taxonomy" id="128206"/>
    <lineage>
        <taxon>Eukaryota</taxon>
        <taxon>Viridiplantae</taxon>
        <taxon>Streptophyta</taxon>
        <taxon>Embryophyta</taxon>
        <taxon>Bryophyta</taxon>
        <taxon>Sphagnophytina</taxon>
        <taxon>Sphagnopsida</taxon>
        <taxon>Sphagnales</taxon>
        <taxon>Sphagnaceae</taxon>
        <taxon>Sphagnum</taxon>
    </lineage>
</organism>
<accession>A0ABP1C1H9</accession>
<evidence type="ECO:0000313" key="1">
    <source>
        <dbReference type="EMBL" id="CAK9882659.1"/>
    </source>
</evidence>
<protein>
    <submittedName>
        <fullName evidence="1">Uncharacterized protein</fullName>
    </submittedName>
</protein>
<dbReference type="EMBL" id="OZ023710">
    <property type="protein sequence ID" value="CAK9882659.1"/>
    <property type="molecule type" value="Genomic_DNA"/>
</dbReference>
<name>A0ABP1C1H9_9BRYO</name>
<keyword evidence="2" id="KW-1185">Reference proteome</keyword>
<proteinExistence type="predicted"/>
<reference evidence="1" key="1">
    <citation type="submission" date="2024-03" db="EMBL/GenBank/DDBJ databases">
        <authorList>
            <consortium name="ELIXIR-Norway"/>
            <consortium name="Elixir Norway"/>
        </authorList>
    </citation>
    <scope>NUCLEOTIDE SEQUENCE</scope>
</reference>
<dbReference type="Proteomes" id="UP001497522">
    <property type="component" value="Chromosome 9"/>
</dbReference>
<sequence length="84" mass="9830">MLCFNEVDLLNRPMQRQVTAIRLEYVTNEEPMTKLGELMRKNRWHLKIRRAIPAIALCFDPGQASDNAHRIFCDLADDILAFDR</sequence>
<gene>
    <name evidence="1" type="ORF">CSSPJE1EN2_LOCUS23910</name>
</gene>
<evidence type="ECO:0000313" key="2">
    <source>
        <dbReference type="Proteomes" id="UP001497522"/>
    </source>
</evidence>